<dbReference type="EMBL" id="UINC01001176">
    <property type="protein sequence ID" value="SUZ73341.1"/>
    <property type="molecule type" value="Genomic_DNA"/>
</dbReference>
<reference evidence="5" key="1">
    <citation type="submission" date="2018-05" db="EMBL/GenBank/DDBJ databases">
        <authorList>
            <person name="Lanie J.A."/>
            <person name="Ng W.-L."/>
            <person name="Kazmierczak K.M."/>
            <person name="Andrzejewski T.M."/>
            <person name="Davidsen T.M."/>
            <person name="Wayne K.J."/>
            <person name="Tettelin H."/>
            <person name="Glass J.I."/>
            <person name="Rusch D."/>
            <person name="Podicherti R."/>
            <person name="Tsui H.-C.T."/>
            <person name="Winkler M.E."/>
        </authorList>
    </citation>
    <scope>NUCLEOTIDE SEQUENCE</scope>
</reference>
<dbReference type="PANTHER" id="PTHR24096">
    <property type="entry name" value="LONG-CHAIN-FATTY-ACID--COA LIGASE"/>
    <property type="match status" value="1"/>
</dbReference>
<evidence type="ECO:0000259" key="3">
    <source>
        <dbReference type="Pfam" id="PF00501"/>
    </source>
</evidence>
<keyword evidence="2" id="KW-0436">Ligase</keyword>
<evidence type="ECO:0008006" key="6">
    <source>
        <dbReference type="Google" id="ProtNLM"/>
    </source>
</evidence>
<dbReference type="Pfam" id="PF00501">
    <property type="entry name" value="AMP-binding"/>
    <property type="match status" value="1"/>
</dbReference>
<dbReference type="Pfam" id="PF13193">
    <property type="entry name" value="AMP-binding_C"/>
    <property type="match status" value="1"/>
</dbReference>
<accession>A0A381Q1Z0</accession>
<dbReference type="PANTHER" id="PTHR24096:SF149">
    <property type="entry name" value="AMP-BINDING DOMAIN-CONTAINING PROTEIN-RELATED"/>
    <property type="match status" value="1"/>
</dbReference>
<evidence type="ECO:0000256" key="1">
    <source>
        <dbReference type="ARBA" id="ARBA00006432"/>
    </source>
</evidence>
<organism evidence="5">
    <name type="scientific">marine metagenome</name>
    <dbReference type="NCBI Taxonomy" id="408172"/>
    <lineage>
        <taxon>unclassified sequences</taxon>
        <taxon>metagenomes</taxon>
        <taxon>ecological metagenomes</taxon>
    </lineage>
</organism>
<dbReference type="InterPro" id="IPR042099">
    <property type="entry name" value="ANL_N_sf"/>
</dbReference>
<dbReference type="InterPro" id="IPR045851">
    <property type="entry name" value="AMP-bd_C_sf"/>
</dbReference>
<dbReference type="PROSITE" id="PS00455">
    <property type="entry name" value="AMP_BINDING"/>
    <property type="match status" value="1"/>
</dbReference>
<dbReference type="AlphaFoldDB" id="A0A381Q1Z0"/>
<evidence type="ECO:0000256" key="2">
    <source>
        <dbReference type="ARBA" id="ARBA00022598"/>
    </source>
</evidence>
<protein>
    <recommendedName>
        <fullName evidence="6">AMP-dependent synthetase</fullName>
    </recommendedName>
</protein>
<evidence type="ECO:0000259" key="4">
    <source>
        <dbReference type="Pfam" id="PF13193"/>
    </source>
</evidence>
<comment type="similarity">
    <text evidence="1">Belongs to the ATP-dependent AMP-binding enzyme family.</text>
</comment>
<dbReference type="InterPro" id="IPR000873">
    <property type="entry name" value="AMP-dep_synth/lig_dom"/>
</dbReference>
<dbReference type="SUPFAM" id="SSF56801">
    <property type="entry name" value="Acetyl-CoA synthetase-like"/>
    <property type="match status" value="1"/>
</dbReference>
<proteinExistence type="inferred from homology"/>
<feature type="domain" description="AMP-dependent synthetase/ligase" evidence="3">
    <location>
        <begin position="10"/>
        <end position="369"/>
    </location>
</feature>
<sequence length="508" mass="56591">MNIGSLLPRHSRYRPEHLAFVVGKERLNFLELNSRVNRLANALLDSGIRKGQKMATVLPNCEELMLLYWAAAKTGIVIVPGSPLLQDSGLATLLRDSDTVVVFADAEFAETLGNIKNELPAIQNEHWILLGESKINSGFKKYPDFIAGASSDEPPDAQLSDDDVYNIMYSSGTTGAPKGIVHTHYVRANYCTHFASAWRMTPESIVLHAGAIVFNGAMLDLMPWMFLGATYILHHYFDAGAVLAAVEKEKVTHMVMVPAQITALLNHPDFEAEKLRSLEMLQNVGAPLLLEYKHKLNEILPGIFYELYGVTEGFFSHLDRDDALRKVGSVGAAPPFIDIKILRKNGEECKAGEVGEICGRGPMMMSGYYKQPELTKKTIVKGWLHSGDLGYLDEDGFLFLVDRVKDMIISGGVNVFPKDIEEVIIQHPAVAEVSVFGVPDKKWGETPIAAIIFHHAQNLSQNEMITWTNERVDAKFQRISAVEIYDSFPRNVAGKTLKREMRESYINK</sequence>
<dbReference type="Gene3D" id="3.40.50.12780">
    <property type="entry name" value="N-terminal domain of ligase-like"/>
    <property type="match status" value="1"/>
</dbReference>
<dbReference type="InterPro" id="IPR025110">
    <property type="entry name" value="AMP-bd_C"/>
</dbReference>
<evidence type="ECO:0000313" key="5">
    <source>
        <dbReference type="EMBL" id="SUZ73341.1"/>
    </source>
</evidence>
<feature type="domain" description="AMP-binding enzyme C-terminal" evidence="4">
    <location>
        <begin position="420"/>
        <end position="495"/>
    </location>
</feature>
<name>A0A381Q1Z0_9ZZZZ</name>
<dbReference type="GO" id="GO:0016405">
    <property type="term" value="F:CoA-ligase activity"/>
    <property type="evidence" value="ECO:0007669"/>
    <property type="project" value="TreeGrafter"/>
</dbReference>
<dbReference type="Gene3D" id="3.30.300.30">
    <property type="match status" value="1"/>
</dbReference>
<gene>
    <name evidence="5" type="ORF">METZ01_LOCUS26195</name>
</gene>
<dbReference type="InterPro" id="IPR020845">
    <property type="entry name" value="AMP-binding_CS"/>
</dbReference>